<dbReference type="Proteomes" id="UP000653343">
    <property type="component" value="Unassembled WGS sequence"/>
</dbReference>
<organism evidence="1 2">
    <name type="scientific">Undibacterium squillarum</name>
    <dbReference type="NCBI Taxonomy" id="1131567"/>
    <lineage>
        <taxon>Bacteria</taxon>
        <taxon>Pseudomonadati</taxon>
        <taxon>Pseudomonadota</taxon>
        <taxon>Betaproteobacteria</taxon>
        <taxon>Burkholderiales</taxon>
        <taxon>Oxalobacteraceae</taxon>
        <taxon>Undibacterium</taxon>
    </lineage>
</organism>
<evidence type="ECO:0000313" key="2">
    <source>
        <dbReference type="Proteomes" id="UP000653343"/>
    </source>
</evidence>
<protein>
    <submittedName>
        <fullName evidence="1">Uncharacterized protein</fullName>
    </submittedName>
</protein>
<name>A0ABQ2XYM5_9BURK</name>
<gene>
    <name evidence="1" type="ORF">GCM10010946_20480</name>
</gene>
<keyword evidence="2" id="KW-1185">Reference proteome</keyword>
<reference evidence="2" key="1">
    <citation type="journal article" date="2019" name="Int. J. Syst. Evol. Microbiol.">
        <title>The Global Catalogue of Microorganisms (GCM) 10K type strain sequencing project: providing services to taxonomists for standard genome sequencing and annotation.</title>
        <authorList>
            <consortium name="The Broad Institute Genomics Platform"/>
            <consortium name="The Broad Institute Genome Sequencing Center for Infectious Disease"/>
            <person name="Wu L."/>
            <person name="Ma J."/>
        </authorList>
    </citation>
    <scope>NUCLEOTIDE SEQUENCE [LARGE SCALE GENOMIC DNA]</scope>
    <source>
        <strain evidence="2">KCTC 23917</strain>
    </source>
</reference>
<proteinExistence type="predicted"/>
<evidence type="ECO:0000313" key="1">
    <source>
        <dbReference type="EMBL" id="GGX41864.1"/>
    </source>
</evidence>
<dbReference type="EMBL" id="BMYU01000004">
    <property type="protein sequence ID" value="GGX41864.1"/>
    <property type="molecule type" value="Genomic_DNA"/>
</dbReference>
<accession>A0ABQ2XYM5</accession>
<comment type="caution">
    <text evidence="1">The sequence shown here is derived from an EMBL/GenBank/DDBJ whole genome shotgun (WGS) entry which is preliminary data.</text>
</comment>
<sequence length="118" mass="13012">MGEQAGVSDLLGPVDFACAVGPYDSYRDARFSQLLTEEQIVAAEGVLKEQNRDRLGDTQFFLVGFHSEKVVAIYASNFFSNFKSLDKKSSVPNCVGGNGLIFPEKFNSVIAIKLQERK</sequence>